<dbReference type="Gene3D" id="2.60.40.1460">
    <property type="entry name" value="Integrin domains. Chain A, domain 2"/>
    <property type="match status" value="1"/>
</dbReference>
<feature type="domain" description="Integrin alpha first immunoglubulin-like" evidence="15">
    <location>
        <begin position="490"/>
        <end position="638"/>
    </location>
</feature>
<evidence type="ECO:0000256" key="9">
    <source>
        <dbReference type="ARBA" id="ARBA00023136"/>
    </source>
</evidence>
<evidence type="ECO:0000256" key="11">
    <source>
        <dbReference type="ARBA" id="ARBA00023180"/>
    </source>
</evidence>
<keyword evidence="9 13" id="KW-0472">Membrane</keyword>
<feature type="compositionally biased region" description="Polar residues" evidence="14">
    <location>
        <begin position="1172"/>
        <end position="1224"/>
    </location>
</feature>
<comment type="subcellular location">
    <subcellularLocation>
        <location evidence="1 13">Membrane</location>
        <topology evidence="1 13">Single-pass type I membrane protein</topology>
    </subcellularLocation>
</comment>
<dbReference type="InterPro" id="IPR018184">
    <property type="entry name" value="Integrin_alpha_C_CS"/>
</dbReference>
<evidence type="ECO:0000256" key="5">
    <source>
        <dbReference type="ARBA" id="ARBA00022737"/>
    </source>
</evidence>
<protein>
    <submittedName>
        <fullName evidence="18">Integrin alpha chain,Integrin alpha chain, C-terminal cytoplasmic region, conserved site,Integrin</fullName>
    </submittedName>
</protein>
<dbReference type="Pfam" id="PF01839">
    <property type="entry name" value="FG-GAP"/>
    <property type="match status" value="2"/>
</dbReference>
<feature type="domain" description="Integrin alpha third immunoglobulin-like" evidence="17">
    <location>
        <begin position="1349"/>
        <end position="1444"/>
    </location>
</feature>
<dbReference type="PRINTS" id="PR01185">
    <property type="entry name" value="INTEGRINA"/>
</dbReference>
<dbReference type="PROSITE" id="PS00242">
    <property type="entry name" value="INTEGRIN_ALPHA"/>
    <property type="match status" value="1"/>
</dbReference>
<dbReference type="InterPro" id="IPR028994">
    <property type="entry name" value="Integrin_alpha_N"/>
</dbReference>
<evidence type="ECO:0000256" key="2">
    <source>
        <dbReference type="ARBA" id="ARBA00008054"/>
    </source>
</evidence>
<feature type="region of interest" description="Disordered" evidence="14">
    <location>
        <begin position="1096"/>
        <end position="1229"/>
    </location>
</feature>
<dbReference type="GO" id="GO:0033627">
    <property type="term" value="P:cell adhesion mediated by integrin"/>
    <property type="evidence" value="ECO:0007669"/>
    <property type="project" value="TreeGrafter"/>
</dbReference>
<dbReference type="InterPro" id="IPR048285">
    <property type="entry name" value="Integrin_alpha_Ig-like_2"/>
</dbReference>
<dbReference type="Gene3D" id="2.60.40.1530">
    <property type="entry name" value="ntegrin, alpha v. Chain A, domain 4"/>
    <property type="match status" value="2"/>
</dbReference>
<dbReference type="EMBL" id="CABPRJ010001432">
    <property type="protein sequence ID" value="VVC36326.1"/>
    <property type="molecule type" value="Genomic_DNA"/>
</dbReference>
<keyword evidence="3 13" id="KW-0812">Transmembrane</keyword>
<evidence type="ECO:0000256" key="10">
    <source>
        <dbReference type="ARBA" id="ARBA00023170"/>
    </source>
</evidence>
<dbReference type="PANTHER" id="PTHR23220:SF133">
    <property type="entry name" value="INTEGRIN ALPHA-PS2"/>
    <property type="match status" value="1"/>
</dbReference>
<dbReference type="SUPFAM" id="SSF69179">
    <property type="entry name" value="Integrin domains"/>
    <property type="match status" value="3"/>
</dbReference>
<keyword evidence="7 13" id="KW-1133">Transmembrane helix</keyword>
<dbReference type="InterPro" id="IPR048286">
    <property type="entry name" value="Integrin_alpha_Ig-like_3"/>
</dbReference>
<dbReference type="Gene3D" id="2.130.10.130">
    <property type="entry name" value="Integrin alpha, N-terminal"/>
    <property type="match status" value="1"/>
</dbReference>
<keyword evidence="4" id="KW-0732">Signal</keyword>
<feature type="compositionally biased region" description="Polar residues" evidence="14">
    <location>
        <begin position="1126"/>
        <end position="1142"/>
    </location>
</feature>
<dbReference type="InterPro" id="IPR013649">
    <property type="entry name" value="Integrin_alpha_Ig-like_1"/>
</dbReference>
<feature type="domain" description="Integrin alpha third immunoglobulin-like" evidence="17">
    <location>
        <begin position="798"/>
        <end position="937"/>
    </location>
</feature>
<feature type="compositionally biased region" description="Basic and acidic residues" evidence="14">
    <location>
        <begin position="1143"/>
        <end position="1155"/>
    </location>
</feature>
<evidence type="ECO:0000256" key="4">
    <source>
        <dbReference type="ARBA" id="ARBA00022729"/>
    </source>
</evidence>
<feature type="region of interest" description="Disordered" evidence="14">
    <location>
        <begin position="1028"/>
        <end position="1070"/>
    </location>
</feature>
<dbReference type="GO" id="GO:0007157">
    <property type="term" value="P:heterophilic cell-cell adhesion via plasma membrane cell adhesion molecules"/>
    <property type="evidence" value="ECO:0007669"/>
    <property type="project" value="UniProtKB-ARBA"/>
</dbReference>
<feature type="domain" description="Integrin alpha second immunoglobulin-like" evidence="16">
    <location>
        <begin position="648"/>
        <end position="781"/>
    </location>
</feature>
<dbReference type="InterPro" id="IPR032695">
    <property type="entry name" value="Integrin_dom_sf"/>
</dbReference>
<dbReference type="SMART" id="SM00191">
    <property type="entry name" value="Int_alpha"/>
    <property type="match status" value="5"/>
</dbReference>
<proteinExistence type="inferred from homology"/>
<feature type="repeat" description="FG-GAP" evidence="12">
    <location>
        <begin position="379"/>
        <end position="437"/>
    </location>
</feature>
<dbReference type="GO" id="GO:0005178">
    <property type="term" value="F:integrin binding"/>
    <property type="evidence" value="ECO:0007669"/>
    <property type="project" value="TreeGrafter"/>
</dbReference>
<dbReference type="Pfam" id="PF08441">
    <property type="entry name" value="Integrin_A_Ig_1"/>
    <property type="match status" value="1"/>
</dbReference>
<sequence length="1526" mass="168668">MTMGRPYQIEMTVLSSRPVYYYVLLLTALCCTVFGFNVDVKNCIKHRGPEGSMFGFSVAQHKEHGRSWLLIGAPEAQTTQPGVEKGGAVFRCGTSREDFCEKILFDKRGNNNSTELMIQIDSKSRQWFGATVRSSGDDGVILACAPRYVYYSTGGNRKDPVGTCYVTRNFNDYSEYSPCRTRNWGHHKQGTCQAGLGASASKDGKRLFIGAVGSWYWQGQLYSVNSTAQLPFTPATQYIFNYIDEGQVYSQNLYSRPEVFSTNEGPQTDDDSYLGYSVAVGAFGFGSESGVAVGMPRGAELFGKIVLYSTNLTNLYNITGEQIGGYFGYSICVSDVDGDGGDDIIVGAPMYNDYSKHDESYETGKVYVYLKKDDYQFYKKNTIMGFNSKSRFGLALTSLGDINLDGYGDFAVGAPYDGPGELGAVYIYLGTRKGVREKYSQVIKSEDVSIGQRVSTFGFSLSGGTDLDNNQYPDLIIGAYESDTAYFMRSRPVAQMSTSVSFLSDNKKISLENRKCTTKDGTQVPCLFLKICLQYTGIGVDDQLDIEMRLVLDAKKLKFPRMFFLMEENQNVLNHSYITLDKNIPWCKQLNVYLKNNIKDKLTPLEAELWYTIREENRLFTTTLTPILDLENELFAVSKDSISIQKNCGIDNICIPDLQIFTPTSKTYLLGSNEKLKIDVKVQNLGEDSFETTFDMTVPLGVNYVKIEKLDDSEKDIPVQCSAPSSMTNNTLHCDIGNPLPGNKSVQFRVVFEPYTTTETKDRYEFFMIVNSTNPETLSSTSNNIHTLKIPLWVETDLIIEGSSKPVDVHYNITMEESLNITDEKQIGPQVIHIYGIRNKGPSDILETEAYIDWPLFTLAGEPLLYLLEMPETNGQVKCEALEEINPLKLNIDRKKKTYFESSGLFSSGSGLSGNAKGDGSSLSSSEIITGTKTFTELTEEEKRRFLDIQKKHEEDSKLNWGHGLHEQNIRYTNSKTETTGFIEEGGKSTENNEASGTSIVNVNQGPTFIVGSSENVGLIKNEYGTRGSSSLDSSVYMGSSSHSSEKSGSTSNAGGHRVQGGSGSSTAVHKEDIQGSIEYSSSRGVYGAAHFDETESDKSHFGSARPSIQESSRGTVVGTSHHFGTESSTQRESSGGTFASTKHNEAGSRSRNEESSGNVAGTSYFGAGYADSSQGSSTHRESSVNIENKSRFGTNWEAQGSGSSVTGESSAGNIAESISNSGSAGYDSHGWSSNHHIRNGNTTHVENGLLDYHDAISKINTGTVTKVLSSIPGDDSDLSMNLQNTVTERTGQGFKQVKVDESETVYKWKTVDGKLYKVKNVDDWKSLISQDISTEVYEAQDYSPQDLRKPISSEDIDGKFKLYKRFKRDIETKQCRPTHCATIKCKIGPLSKDQEVWLSFRSRAWVNTLKKGAMNRPVTLSSMLSAKVTKLPYIGKPDSKLAQVKSHEVFTHIVPRDLGVKPDIIHPWFVVLAAVAGTVILLFLVFLLYKCGFFKRNRPSNAPETQPLTHRNGQAELYQTGDEAL</sequence>
<dbReference type="InterPro" id="IPR013519">
    <property type="entry name" value="Int_alpha_beta-p"/>
</dbReference>
<dbReference type="GO" id="GO:0009897">
    <property type="term" value="C:external side of plasma membrane"/>
    <property type="evidence" value="ECO:0007669"/>
    <property type="project" value="TreeGrafter"/>
</dbReference>
<accession>A0A5E4N3T9</accession>
<evidence type="ECO:0000313" key="18">
    <source>
        <dbReference type="EMBL" id="VVC36326.1"/>
    </source>
</evidence>
<dbReference type="InterPro" id="IPR013517">
    <property type="entry name" value="FG-GAP"/>
</dbReference>
<evidence type="ECO:0000259" key="15">
    <source>
        <dbReference type="Pfam" id="PF08441"/>
    </source>
</evidence>
<feature type="repeat" description="FG-GAP" evidence="12">
    <location>
        <begin position="443"/>
        <end position="505"/>
    </location>
</feature>
<dbReference type="Pfam" id="PF20806">
    <property type="entry name" value="Integrin_A_Ig_3"/>
    <property type="match status" value="2"/>
</dbReference>
<reference evidence="18 19" key="1">
    <citation type="submission" date="2019-08" db="EMBL/GenBank/DDBJ databases">
        <authorList>
            <person name="Alioto T."/>
            <person name="Alioto T."/>
            <person name="Gomez Garrido J."/>
        </authorList>
    </citation>
    <scope>NUCLEOTIDE SEQUENCE [LARGE SCALE GENOMIC DNA]</scope>
</reference>
<feature type="transmembrane region" description="Helical" evidence="13">
    <location>
        <begin position="20"/>
        <end position="38"/>
    </location>
</feature>
<dbReference type="Pfam" id="PF20805">
    <property type="entry name" value="Integrin_A_Ig_2"/>
    <property type="match status" value="1"/>
</dbReference>
<evidence type="ECO:0000256" key="1">
    <source>
        <dbReference type="ARBA" id="ARBA00004479"/>
    </source>
</evidence>
<dbReference type="PANTHER" id="PTHR23220">
    <property type="entry name" value="INTEGRIN ALPHA"/>
    <property type="match status" value="1"/>
</dbReference>
<evidence type="ECO:0000256" key="13">
    <source>
        <dbReference type="RuleBase" id="RU003762"/>
    </source>
</evidence>
<keyword evidence="19" id="KW-1185">Reference proteome</keyword>
<dbReference type="PROSITE" id="PS51470">
    <property type="entry name" value="FG_GAP"/>
    <property type="match status" value="5"/>
</dbReference>
<dbReference type="SUPFAM" id="SSF69318">
    <property type="entry name" value="Integrin alpha N-terminal domain"/>
    <property type="match status" value="1"/>
</dbReference>
<feature type="repeat" description="FG-GAP" evidence="12">
    <location>
        <begin position="313"/>
        <end position="378"/>
    </location>
</feature>
<dbReference type="Gene3D" id="1.20.5.930">
    <property type="entry name" value="Bicelle-embedded integrin alpha(iib) transmembrane segment"/>
    <property type="match status" value="1"/>
</dbReference>
<evidence type="ECO:0000256" key="6">
    <source>
        <dbReference type="ARBA" id="ARBA00022889"/>
    </source>
</evidence>
<feature type="repeat" description="FG-GAP" evidence="12">
    <location>
        <begin position="113"/>
        <end position="173"/>
    </location>
</feature>
<feature type="compositionally biased region" description="Polar residues" evidence="14">
    <location>
        <begin position="1107"/>
        <end position="1119"/>
    </location>
</feature>
<evidence type="ECO:0000259" key="17">
    <source>
        <dbReference type="Pfam" id="PF20806"/>
    </source>
</evidence>
<keyword evidence="6 13" id="KW-0130">Cell adhesion</keyword>
<gene>
    <name evidence="18" type="ORF">CINCED_3A009292</name>
</gene>
<dbReference type="InterPro" id="IPR000413">
    <property type="entry name" value="Integrin_alpha"/>
</dbReference>
<keyword evidence="8 13" id="KW-0401">Integrin</keyword>
<keyword evidence="10 13" id="KW-0675">Receptor</keyword>
<evidence type="ECO:0000256" key="12">
    <source>
        <dbReference type="PROSITE-ProRule" id="PRU00803"/>
    </source>
</evidence>
<evidence type="ECO:0000256" key="14">
    <source>
        <dbReference type="SAM" id="MobiDB-lite"/>
    </source>
</evidence>
<name>A0A5E4N3T9_9HEMI</name>
<dbReference type="GO" id="GO:0007160">
    <property type="term" value="P:cell-matrix adhesion"/>
    <property type="evidence" value="ECO:0007669"/>
    <property type="project" value="TreeGrafter"/>
</dbReference>
<organism evidence="18 19">
    <name type="scientific">Cinara cedri</name>
    <dbReference type="NCBI Taxonomy" id="506608"/>
    <lineage>
        <taxon>Eukaryota</taxon>
        <taxon>Metazoa</taxon>
        <taxon>Ecdysozoa</taxon>
        <taxon>Arthropoda</taxon>
        <taxon>Hexapoda</taxon>
        <taxon>Insecta</taxon>
        <taxon>Pterygota</taxon>
        <taxon>Neoptera</taxon>
        <taxon>Paraneoptera</taxon>
        <taxon>Hemiptera</taxon>
        <taxon>Sternorrhyncha</taxon>
        <taxon>Aphidomorpha</taxon>
        <taxon>Aphidoidea</taxon>
        <taxon>Aphididae</taxon>
        <taxon>Lachninae</taxon>
        <taxon>Cinara</taxon>
    </lineage>
</organism>
<dbReference type="Proteomes" id="UP000325440">
    <property type="component" value="Unassembled WGS sequence"/>
</dbReference>
<dbReference type="Pfam" id="PF00357">
    <property type="entry name" value="Integrin_alpha"/>
    <property type="match status" value="1"/>
</dbReference>
<feature type="transmembrane region" description="Helical" evidence="13">
    <location>
        <begin position="1469"/>
        <end position="1490"/>
    </location>
</feature>
<dbReference type="OrthoDB" id="5317514at2759"/>
<comment type="caution">
    <text evidence="13">Lacks conserved residue(s) required for the propagation of feature annotation.</text>
</comment>
<dbReference type="GO" id="GO:0048513">
    <property type="term" value="P:animal organ development"/>
    <property type="evidence" value="ECO:0007669"/>
    <property type="project" value="UniProtKB-ARBA"/>
</dbReference>
<evidence type="ECO:0000256" key="8">
    <source>
        <dbReference type="ARBA" id="ARBA00023037"/>
    </source>
</evidence>
<evidence type="ECO:0000256" key="7">
    <source>
        <dbReference type="ARBA" id="ARBA00022989"/>
    </source>
</evidence>
<dbReference type="GO" id="GO:0008305">
    <property type="term" value="C:integrin complex"/>
    <property type="evidence" value="ECO:0007669"/>
    <property type="project" value="InterPro"/>
</dbReference>
<feature type="compositionally biased region" description="Low complexity" evidence="14">
    <location>
        <begin position="1034"/>
        <end position="1052"/>
    </location>
</feature>
<evidence type="ECO:0000259" key="16">
    <source>
        <dbReference type="Pfam" id="PF20805"/>
    </source>
</evidence>
<keyword evidence="5" id="KW-0677">Repeat</keyword>
<dbReference type="Gene3D" id="2.60.40.1510">
    <property type="entry name" value="ntegrin, alpha v. Chain A, domain 3"/>
    <property type="match status" value="1"/>
</dbReference>
<dbReference type="GO" id="GO:0007229">
    <property type="term" value="P:integrin-mediated signaling pathway"/>
    <property type="evidence" value="ECO:0007669"/>
    <property type="project" value="UniProtKB-KW"/>
</dbReference>
<comment type="similarity">
    <text evidence="2 13">Belongs to the integrin alpha chain family.</text>
</comment>
<keyword evidence="11" id="KW-0325">Glycoprotein</keyword>
<feature type="repeat" description="FG-GAP" evidence="12">
    <location>
        <begin position="40"/>
        <end position="101"/>
    </location>
</feature>
<evidence type="ECO:0000313" key="19">
    <source>
        <dbReference type="Proteomes" id="UP000325440"/>
    </source>
</evidence>
<evidence type="ECO:0000256" key="3">
    <source>
        <dbReference type="ARBA" id="ARBA00022692"/>
    </source>
</evidence>